<dbReference type="Proteomes" id="UP001339911">
    <property type="component" value="Unassembled WGS sequence"/>
</dbReference>
<keyword evidence="1" id="KW-1133">Transmembrane helix</keyword>
<feature type="transmembrane region" description="Helical" evidence="1">
    <location>
        <begin position="101"/>
        <end position="123"/>
    </location>
</feature>
<organism evidence="2 3">
    <name type="scientific">Plantactinospora veratri</name>
    <dbReference type="NCBI Taxonomy" id="1436122"/>
    <lineage>
        <taxon>Bacteria</taxon>
        <taxon>Bacillati</taxon>
        <taxon>Actinomycetota</taxon>
        <taxon>Actinomycetes</taxon>
        <taxon>Micromonosporales</taxon>
        <taxon>Micromonosporaceae</taxon>
        <taxon>Plantactinospora</taxon>
    </lineage>
</organism>
<comment type="caution">
    <text evidence="2">The sequence shown here is derived from an EMBL/GenBank/DDBJ whole genome shotgun (WGS) entry which is preliminary data.</text>
</comment>
<gene>
    <name evidence="2" type="ORF">V1634_02510</name>
</gene>
<protein>
    <submittedName>
        <fullName evidence="2">Uncharacterized protein</fullName>
    </submittedName>
</protein>
<keyword evidence="1" id="KW-0812">Transmembrane</keyword>
<dbReference type="EMBL" id="JAZGQL010000001">
    <property type="protein sequence ID" value="MEE6305708.1"/>
    <property type="molecule type" value="Genomic_DNA"/>
</dbReference>
<accession>A0ABU7S6X9</accession>
<feature type="transmembrane region" description="Helical" evidence="1">
    <location>
        <begin position="12"/>
        <end position="34"/>
    </location>
</feature>
<evidence type="ECO:0000256" key="1">
    <source>
        <dbReference type="SAM" id="Phobius"/>
    </source>
</evidence>
<sequence>MLTRIRSLGSIFFAFIGGGVIGTSTNIVSSVFLGDDLPRAWPVLLVSCGLLLAGSVVFCNLAVALSELEVALAAVPRSLGRREQESARNELTRNWRRRAHLLLAVSLFLTMGGVLALPLRLYLVTRHGWR</sequence>
<proteinExistence type="predicted"/>
<evidence type="ECO:0000313" key="3">
    <source>
        <dbReference type="Proteomes" id="UP001339911"/>
    </source>
</evidence>
<name>A0ABU7S6X9_9ACTN</name>
<evidence type="ECO:0000313" key="2">
    <source>
        <dbReference type="EMBL" id="MEE6305708.1"/>
    </source>
</evidence>
<reference evidence="2 3" key="1">
    <citation type="submission" date="2024-01" db="EMBL/GenBank/DDBJ databases">
        <title>Genome insights into Plantactinospora veratri sp. nov.</title>
        <authorList>
            <person name="Wang L."/>
        </authorList>
    </citation>
    <scope>NUCLEOTIDE SEQUENCE [LARGE SCALE GENOMIC DNA]</scope>
    <source>
        <strain evidence="2 3">NEAU-FHS4</strain>
    </source>
</reference>
<dbReference type="RefSeq" id="WP_331206066.1">
    <property type="nucleotide sequence ID" value="NZ_JAZGQL010000001.1"/>
</dbReference>
<keyword evidence="1" id="KW-0472">Membrane</keyword>
<keyword evidence="3" id="KW-1185">Reference proteome</keyword>
<feature type="transmembrane region" description="Helical" evidence="1">
    <location>
        <begin position="40"/>
        <end position="63"/>
    </location>
</feature>